<dbReference type="GO" id="GO:0000932">
    <property type="term" value="C:P-body"/>
    <property type="evidence" value="ECO:0007669"/>
    <property type="project" value="EnsemblFungi"/>
</dbReference>
<dbReference type="GO" id="GO:2000785">
    <property type="term" value="P:regulation of autophagosome assembly"/>
    <property type="evidence" value="ECO:0007669"/>
    <property type="project" value="EnsemblFungi"/>
</dbReference>
<keyword evidence="5 8" id="KW-0547">Nucleotide-binding</keyword>
<evidence type="ECO:0000256" key="9">
    <source>
        <dbReference type="RuleBase" id="RU000304"/>
    </source>
</evidence>
<dbReference type="InterPro" id="IPR050235">
    <property type="entry name" value="CK1_Ser-Thr_kinase"/>
</dbReference>
<evidence type="ECO:0000313" key="14">
    <source>
        <dbReference type="Proteomes" id="UP000054886"/>
    </source>
</evidence>
<feature type="compositionally biased region" description="Polar residues" evidence="11">
    <location>
        <begin position="448"/>
        <end position="457"/>
    </location>
</feature>
<dbReference type="GO" id="GO:0005935">
    <property type="term" value="C:cellular bud neck"/>
    <property type="evidence" value="ECO:0007669"/>
    <property type="project" value="EnsemblFungi"/>
</dbReference>
<dbReference type="PANTHER" id="PTHR11909">
    <property type="entry name" value="CASEIN KINASE-RELATED"/>
    <property type="match status" value="1"/>
</dbReference>
<dbReference type="SMART" id="SM00220">
    <property type="entry name" value="S_TKc"/>
    <property type="match status" value="1"/>
</dbReference>
<feature type="domain" description="Protein kinase" evidence="12">
    <location>
        <begin position="9"/>
        <end position="278"/>
    </location>
</feature>
<dbReference type="InterPro" id="IPR017441">
    <property type="entry name" value="Protein_kinase_ATP_BS"/>
</dbReference>
<evidence type="ECO:0000256" key="10">
    <source>
        <dbReference type="SAM" id="Coils"/>
    </source>
</evidence>
<dbReference type="GO" id="GO:0004674">
    <property type="term" value="F:protein serine/threonine kinase activity"/>
    <property type="evidence" value="ECO:0007669"/>
    <property type="project" value="UniProtKB-KW"/>
</dbReference>
<feature type="compositionally biased region" description="Low complexity" evidence="11">
    <location>
        <begin position="315"/>
        <end position="334"/>
    </location>
</feature>
<dbReference type="GO" id="GO:0033551">
    <property type="term" value="C:monopolin complex"/>
    <property type="evidence" value="ECO:0007669"/>
    <property type="project" value="EnsemblFungi"/>
</dbReference>
<feature type="compositionally biased region" description="Polar residues" evidence="11">
    <location>
        <begin position="467"/>
        <end position="484"/>
    </location>
</feature>
<evidence type="ECO:0000256" key="2">
    <source>
        <dbReference type="ARBA" id="ARBA00012513"/>
    </source>
</evidence>
<dbReference type="GO" id="GO:0005634">
    <property type="term" value="C:nucleus"/>
    <property type="evidence" value="ECO:0007669"/>
    <property type="project" value="EnsemblFungi"/>
</dbReference>
<comment type="similarity">
    <text evidence="1">Belongs to the protein kinase superfamily. CK1 Ser/Thr protein kinase family. Casein kinase I subfamily.</text>
</comment>
<dbReference type="GO" id="GO:0042274">
    <property type="term" value="P:ribosomal small subunit biogenesis"/>
    <property type="evidence" value="ECO:0007669"/>
    <property type="project" value="EnsemblFungi"/>
</dbReference>
<dbReference type="Gene3D" id="1.10.510.10">
    <property type="entry name" value="Transferase(Phosphotransferase) domain 1"/>
    <property type="match status" value="1"/>
</dbReference>
<dbReference type="PhylomeDB" id="A0A0W0EA31"/>
<feature type="coiled-coil region" evidence="10">
    <location>
        <begin position="392"/>
        <end position="419"/>
    </location>
</feature>
<evidence type="ECO:0000256" key="7">
    <source>
        <dbReference type="ARBA" id="ARBA00022840"/>
    </source>
</evidence>
<keyword evidence="6 13" id="KW-0418">Kinase</keyword>
<evidence type="ECO:0000313" key="13">
    <source>
        <dbReference type="EMBL" id="KTB03328.1"/>
    </source>
</evidence>
<dbReference type="GO" id="GO:0106214">
    <property type="term" value="P:regulation of vesicle fusion with Golgi apparatus"/>
    <property type="evidence" value="ECO:0007669"/>
    <property type="project" value="EnsemblFungi"/>
</dbReference>
<keyword evidence="4" id="KW-0808">Transferase</keyword>
<feature type="binding site" evidence="8">
    <location>
        <position position="38"/>
    </location>
    <ligand>
        <name>ATP</name>
        <dbReference type="ChEBI" id="CHEBI:30616"/>
    </ligand>
</feature>
<dbReference type="GO" id="GO:2001159">
    <property type="term" value="P:regulation of protein localization by the Cvt pathway"/>
    <property type="evidence" value="ECO:0007669"/>
    <property type="project" value="EnsemblFungi"/>
</dbReference>
<keyword evidence="7 8" id="KW-0067">ATP-binding</keyword>
<dbReference type="VEuPathDB" id="FungiDB:CAGL0H03553g"/>
<dbReference type="GO" id="GO:0042273">
    <property type="term" value="P:ribosomal large subunit biogenesis"/>
    <property type="evidence" value="ECO:0007669"/>
    <property type="project" value="EnsemblFungi"/>
</dbReference>
<dbReference type="EC" id="2.7.11.1" evidence="2"/>
<dbReference type="GO" id="GO:0005794">
    <property type="term" value="C:Golgi apparatus"/>
    <property type="evidence" value="ECO:0007669"/>
    <property type="project" value="EnsemblFungi"/>
</dbReference>
<dbReference type="VEuPathDB" id="FungiDB:GW608_H03311"/>
<evidence type="ECO:0000256" key="3">
    <source>
        <dbReference type="ARBA" id="ARBA00022527"/>
    </source>
</evidence>
<dbReference type="GO" id="GO:0005934">
    <property type="term" value="C:cellular bud tip"/>
    <property type="evidence" value="ECO:0007669"/>
    <property type="project" value="EnsemblFungi"/>
</dbReference>
<dbReference type="PROSITE" id="PS00108">
    <property type="entry name" value="PROTEIN_KINASE_ST"/>
    <property type="match status" value="1"/>
</dbReference>
<dbReference type="FunFam" id="1.10.510.10:FF:000635">
    <property type="entry name" value="Casein kinase I"/>
    <property type="match status" value="1"/>
</dbReference>
<feature type="compositionally biased region" description="Low complexity" evidence="11">
    <location>
        <begin position="428"/>
        <end position="441"/>
    </location>
</feature>
<dbReference type="InterPro" id="IPR011009">
    <property type="entry name" value="Kinase-like_dom_sf"/>
</dbReference>
<dbReference type="FunFam" id="3.30.200.20:FF:000538">
    <property type="entry name" value="Putative Casein kinase I"/>
    <property type="match status" value="1"/>
</dbReference>
<dbReference type="VEuPathDB" id="FungiDB:B1J91_H03553g"/>
<dbReference type="PROSITE" id="PS50011">
    <property type="entry name" value="PROTEIN_KINASE_DOM"/>
    <property type="match status" value="1"/>
</dbReference>
<evidence type="ECO:0000256" key="8">
    <source>
        <dbReference type="PROSITE-ProRule" id="PRU10141"/>
    </source>
</evidence>
<evidence type="ECO:0000256" key="11">
    <source>
        <dbReference type="SAM" id="MobiDB-lite"/>
    </source>
</evidence>
<dbReference type="VEuPathDB" id="FungiDB:GWK60_H03333"/>
<evidence type="ECO:0000256" key="5">
    <source>
        <dbReference type="ARBA" id="ARBA00022741"/>
    </source>
</evidence>
<organism evidence="13 14">
    <name type="scientific">Candida glabrata</name>
    <name type="common">Yeast</name>
    <name type="synonym">Torulopsis glabrata</name>
    <dbReference type="NCBI Taxonomy" id="5478"/>
    <lineage>
        <taxon>Eukaryota</taxon>
        <taxon>Fungi</taxon>
        <taxon>Dikarya</taxon>
        <taxon>Ascomycota</taxon>
        <taxon>Saccharomycotina</taxon>
        <taxon>Saccharomycetes</taxon>
        <taxon>Saccharomycetales</taxon>
        <taxon>Saccharomycetaceae</taxon>
        <taxon>Nakaseomyces</taxon>
    </lineage>
</organism>
<protein>
    <recommendedName>
        <fullName evidence="2">non-specific serine/threonine protein kinase</fullName>
        <ecNumber evidence="2">2.7.11.1</ecNumber>
    </recommendedName>
</protein>
<keyword evidence="3 9" id="KW-0723">Serine/threonine-protein kinase</keyword>
<dbReference type="EMBL" id="LLZZ01000120">
    <property type="protein sequence ID" value="KTB03328.1"/>
    <property type="molecule type" value="Genomic_DNA"/>
</dbReference>
<gene>
    <name evidence="13" type="ORF">AO440_002044</name>
</gene>
<dbReference type="GO" id="GO:0004713">
    <property type="term" value="F:protein tyrosine kinase activity"/>
    <property type="evidence" value="ECO:0007669"/>
    <property type="project" value="EnsemblFungi"/>
</dbReference>
<dbReference type="InterPro" id="IPR008271">
    <property type="entry name" value="Ser/Thr_kinase_AS"/>
</dbReference>
<dbReference type="GO" id="GO:0051455">
    <property type="term" value="P:spindle attachment to meiosis I kinetochore"/>
    <property type="evidence" value="ECO:0007669"/>
    <property type="project" value="EnsemblFungi"/>
</dbReference>
<evidence type="ECO:0000256" key="4">
    <source>
        <dbReference type="ARBA" id="ARBA00022679"/>
    </source>
</evidence>
<evidence type="ECO:0000259" key="12">
    <source>
        <dbReference type="PROSITE" id="PS50011"/>
    </source>
</evidence>
<dbReference type="GO" id="GO:0060628">
    <property type="term" value="P:regulation of ER to Golgi vesicle-mediated transport"/>
    <property type="evidence" value="ECO:0007669"/>
    <property type="project" value="EnsemblFungi"/>
</dbReference>
<dbReference type="Pfam" id="PF00069">
    <property type="entry name" value="Pkinase"/>
    <property type="match status" value="1"/>
</dbReference>
<proteinExistence type="inferred from homology"/>
<keyword evidence="10" id="KW-0175">Coiled coil</keyword>
<feature type="region of interest" description="Disordered" evidence="11">
    <location>
        <begin position="315"/>
        <end position="340"/>
    </location>
</feature>
<dbReference type="GO" id="GO:2000370">
    <property type="term" value="P:positive regulation of clathrin-dependent endocytosis"/>
    <property type="evidence" value="ECO:0007669"/>
    <property type="project" value="EnsemblFungi"/>
</dbReference>
<dbReference type="InterPro" id="IPR000719">
    <property type="entry name" value="Prot_kinase_dom"/>
</dbReference>
<accession>A0A0W0EA31</accession>
<dbReference type="GO" id="GO:0042802">
    <property type="term" value="F:identical protein binding"/>
    <property type="evidence" value="ECO:0007669"/>
    <property type="project" value="EnsemblFungi"/>
</dbReference>
<dbReference type="SMR" id="A0A0W0EA31"/>
<dbReference type="GO" id="GO:0005816">
    <property type="term" value="C:spindle pole body"/>
    <property type="evidence" value="ECO:0007669"/>
    <property type="project" value="EnsemblFungi"/>
</dbReference>
<sequence length="495" mass="57174">MDLRVGRKFRIGRKIGSGSFGDIYHGTNLISGEEVAIKLESIRSRHPQLDYESRVYKYLSGGVGIPFIRWFGREGEYNAMVIDLLGPSLEDLFNYCHRKFSFKTVIMLALQMICRVQYIHGRSFIHRDIKPDNFLMGVGRRGSTVHVIDFGLSKKYRDFNTHRHIPYRENKSLTGTARYASVNTHLGIEQSRRDDLESLGYMLIYFCKGSLPWQGLKATTKKQKYDRILEKKLCISVETLCAGLPLEFSEYMNYCRNLKFDERPDYLYLARLFKDLSIKLEYHNDHLFDWTMLRYTKAMVEKQKDVLMLDTSSTANANKESGNNNNESNTTSNTKDSKNDSFNKVKLLAMKKFASHFHYCKNDDKHYPTPEEIKQQTVQNNNAAASLPPELLSAIDKGMENLKQQQNQQQQQSQQVQMQPLASAELNQDQLPPQGPEPLLQRQRKETQGQFVPTQEPVNRATHYPPNVQTNNMPQVQQQNISPQNPKPSGDNIWL</sequence>
<dbReference type="PROSITE" id="PS00107">
    <property type="entry name" value="PROTEIN_KINASE_ATP"/>
    <property type="match status" value="1"/>
</dbReference>
<evidence type="ECO:0000256" key="1">
    <source>
        <dbReference type="ARBA" id="ARBA00005926"/>
    </source>
</evidence>
<feature type="region of interest" description="Disordered" evidence="11">
    <location>
        <begin position="427"/>
        <end position="495"/>
    </location>
</feature>
<comment type="caution">
    <text evidence="13">The sequence shown here is derived from an EMBL/GenBank/DDBJ whole genome shotgun (WGS) entry which is preliminary data.</text>
</comment>
<evidence type="ECO:0000256" key="6">
    <source>
        <dbReference type="ARBA" id="ARBA00022777"/>
    </source>
</evidence>
<reference evidence="13 14" key="1">
    <citation type="submission" date="2015-10" db="EMBL/GenBank/DDBJ databases">
        <title>Draft genomes sequences of Candida glabrata isolates 1A, 1B, 2A, 2B, 3A and 3B.</title>
        <authorList>
            <person name="Haavelsrud O.E."/>
            <person name="Gaustad P."/>
        </authorList>
    </citation>
    <scope>NUCLEOTIDE SEQUENCE [LARGE SCALE GENOMIC DNA]</scope>
    <source>
        <strain evidence="13">910700640</strain>
    </source>
</reference>
<dbReference type="GO" id="GO:0006281">
    <property type="term" value="P:DNA repair"/>
    <property type="evidence" value="ECO:0007669"/>
    <property type="project" value="EnsemblFungi"/>
</dbReference>
<name>A0A0W0EA31_CANGB</name>
<dbReference type="OMA" id="ESRVYKY"/>
<dbReference type="Proteomes" id="UP000054886">
    <property type="component" value="Unassembled WGS sequence"/>
</dbReference>
<dbReference type="GO" id="GO:0030688">
    <property type="term" value="C:preribosome, small subunit precursor"/>
    <property type="evidence" value="ECO:0007669"/>
    <property type="project" value="EnsemblFungi"/>
</dbReference>
<dbReference type="GO" id="GO:0000425">
    <property type="term" value="P:pexophagy"/>
    <property type="evidence" value="ECO:0007669"/>
    <property type="project" value="EnsemblFungi"/>
</dbReference>
<dbReference type="AlphaFoldDB" id="A0A0W0EA31"/>
<dbReference type="GO" id="GO:0005886">
    <property type="term" value="C:plasma membrane"/>
    <property type="evidence" value="ECO:0007669"/>
    <property type="project" value="EnsemblFungi"/>
</dbReference>
<dbReference type="SUPFAM" id="SSF56112">
    <property type="entry name" value="Protein kinase-like (PK-like)"/>
    <property type="match status" value="1"/>
</dbReference>
<dbReference type="GO" id="GO:0002098">
    <property type="term" value="P:tRNA wobble uridine modification"/>
    <property type="evidence" value="ECO:0007669"/>
    <property type="project" value="EnsemblFungi"/>
</dbReference>
<dbReference type="VEuPathDB" id="FungiDB:GVI51_H03333"/>
<dbReference type="GO" id="GO:0005524">
    <property type="term" value="F:ATP binding"/>
    <property type="evidence" value="ECO:0007669"/>
    <property type="project" value="UniProtKB-UniRule"/>
</dbReference>